<dbReference type="SUPFAM" id="SSF50978">
    <property type="entry name" value="WD40 repeat-like"/>
    <property type="match status" value="1"/>
</dbReference>
<evidence type="ECO:0000313" key="1">
    <source>
        <dbReference type="EMBL" id="VDN30201.1"/>
    </source>
</evidence>
<evidence type="ECO:0000313" key="2">
    <source>
        <dbReference type="Proteomes" id="UP000271889"/>
    </source>
</evidence>
<dbReference type="EMBL" id="UYRV01116655">
    <property type="protein sequence ID" value="VDN30201.1"/>
    <property type="molecule type" value="Genomic_DNA"/>
</dbReference>
<keyword evidence="2" id="KW-1185">Reference proteome</keyword>
<organism evidence="1 2">
    <name type="scientific">Cylicostephanus goldi</name>
    <name type="common">Nematode worm</name>
    <dbReference type="NCBI Taxonomy" id="71465"/>
    <lineage>
        <taxon>Eukaryota</taxon>
        <taxon>Metazoa</taxon>
        <taxon>Ecdysozoa</taxon>
        <taxon>Nematoda</taxon>
        <taxon>Chromadorea</taxon>
        <taxon>Rhabditida</taxon>
        <taxon>Rhabditina</taxon>
        <taxon>Rhabditomorpha</taxon>
        <taxon>Strongyloidea</taxon>
        <taxon>Strongylidae</taxon>
        <taxon>Cylicostephanus</taxon>
    </lineage>
</organism>
<name>A0A3P7NGE9_CYLGO</name>
<proteinExistence type="predicted"/>
<dbReference type="Proteomes" id="UP000271889">
    <property type="component" value="Unassembled WGS sequence"/>
</dbReference>
<sequence length="91" mass="10152">MKLQYLSTLPPQQEGSNKIRSLACAPNSSKLAVVERDRIITLLDEKDHILSNGSAFLQTQATARLAVAQSDNVVYVYSIGKTWQVCSYFFL</sequence>
<dbReference type="InterPro" id="IPR036322">
    <property type="entry name" value="WD40_repeat_dom_sf"/>
</dbReference>
<reference evidence="1 2" key="1">
    <citation type="submission" date="2018-11" db="EMBL/GenBank/DDBJ databases">
        <authorList>
            <consortium name="Pathogen Informatics"/>
        </authorList>
    </citation>
    <scope>NUCLEOTIDE SEQUENCE [LARGE SCALE GENOMIC DNA]</scope>
</reference>
<gene>
    <name evidence="1" type="ORF">CGOC_LOCUS11478</name>
</gene>
<dbReference type="AlphaFoldDB" id="A0A3P7NGE9"/>
<protein>
    <submittedName>
        <fullName evidence="1">Uncharacterized protein</fullName>
    </submittedName>
</protein>
<accession>A0A3P7NGE9</accession>
<dbReference type="OrthoDB" id="2186662at2759"/>